<protein>
    <submittedName>
        <fullName evidence="1">Uncharacterized protein</fullName>
    </submittedName>
</protein>
<dbReference type="PANTHER" id="PTHR35495">
    <property type="entry name" value="OS06G0679600 PROTEIN"/>
    <property type="match status" value="1"/>
</dbReference>
<accession>A0AA86VKM4</accession>
<dbReference type="EMBL" id="OY731405">
    <property type="protein sequence ID" value="CAJ1971842.1"/>
    <property type="molecule type" value="Genomic_DNA"/>
</dbReference>
<evidence type="ECO:0000313" key="1">
    <source>
        <dbReference type="EMBL" id="CAJ1971842.1"/>
    </source>
</evidence>
<sequence>MATIPNPSPKSYQKYLKPGALAKLRDSKITLSRHNNRRETHNSLSRLLSSPSFSPIQQDQFLNHDNTVPCFLLPIYLRRPCCLLRRKLFPVTPTFTLTDTYQF</sequence>
<reference evidence="1" key="1">
    <citation type="submission" date="2023-10" db="EMBL/GenBank/DDBJ databases">
        <authorList>
            <person name="Domelevo Entfellner J.-B."/>
        </authorList>
    </citation>
    <scope>NUCLEOTIDE SEQUENCE</scope>
</reference>
<organism evidence="1 2">
    <name type="scientific">Sphenostylis stenocarpa</name>
    <dbReference type="NCBI Taxonomy" id="92480"/>
    <lineage>
        <taxon>Eukaryota</taxon>
        <taxon>Viridiplantae</taxon>
        <taxon>Streptophyta</taxon>
        <taxon>Embryophyta</taxon>
        <taxon>Tracheophyta</taxon>
        <taxon>Spermatophyta</taxon>
        <taxon>Magnoliopsida</taxon>
        <taxon>eudicotyledons</taxon>
        <taxon>Gunneridae</taxon>
        <taxon>Pentapetalae</taxon>
        <taxon>rosids</taxon>
        <taxon>fabids</taxon>
        <taxon>Fabales</taxon>
        <taxon>Fabaceae</taxon>
        <taxon>Papilionoideae</taxon>
        <taxon>50 kb inversion clade</taxon>
        <taxon>NPAAA clade</taxon>
        <taxon>indigoferoid/millettioid clade</taxon>
        <taxon>Phaseoleae</taxon>
        <taxon>Sphenostylis</taxon>
    </lineage>
</organism>
<proteinExistence type="predicted"/>
<gene>
    <name evidence="1" type="ORF">AYBTSS11_LOCUS23848</name>
</gene>
<dbReference type="PANTHER" id="PTHR35495:SF2">
    <property type="match status" value="1"/>
</dbReference>
<name>A0AA86VKM4_9FABA</name>
<dbReference type="Proteomes" id="UP001189624">
    <property type="component" value="Chromosome 8"/>
</dbReference>
<dbReference type="AlphaFoldDB" id="A0AA86VKM4"/>
<dbReference type="Gramene" id="rna-AYBTSS11_LOCUS23848">
    <property type="protein sequence ID" value="CAJ1971842.1"/>
    <property type="gene ID" value="gene-AYBTSS11_LOCUS23848"/>
</dbReference>
<keyword evidence="2" id="KW-1185">Reference proteome</keyword>
<evidence type="ECO:0000313" key="2">
    <source>
        <dbReference type="Proteomes" id="UP001189624"/>
    </source>
</evidence>